<comment type="caution">
    <text evidence="2">The sequence shown here is derived from an EMBL/GenBank/DDBJ whole genome shotgun (WGS) entry which is preliminary data.</text>
</comment>
<proteinExistence type="predicted"/>
<keyword evidence="1" id="KW-0812">Transmembrane</keyword>
<dbReference type="RefSeq" id="WP_380624682.1">
    <property type="nucleotide sequence ID" value="NZ_JBHSDK010000035.1"/>
</dbReference>
<feature type="transmembrane region" description="Helical" evidence="1">
    <location>
        <begin position="139"/>
        <end position="161"/>
    </location>
</feature>
<keyword evidence="1" id="KW-0472">Membrane</keyword>
<reference evidence="3" key="1">
    <citation type="journal article" date="2019" name="Int. J. Syst. Evol. Microbiol.">
        <title>The Global Catalogue of Microorganisms (GCM) 10K type strain sequencing project: providing services to taxonomists for standard genome sequencing and annotation.</title>
        <authorList>
            <consortium name="The Broad Institute Genomics Platform"/>
            <consortium name="The Broad Institute Genome Sequencing Center for Infectious Disease"/>
            <person name="Wu L."/>
            <person name="Ma J."/>
        </authorList>
    </citation>
    <scope>NUCLEOTIDE SEQUENCE [LARGE SCALE GENOMIC DNA]</scope>
    <source>
        <strain evidence="3">IBRC-M 10908</strain>
    </source>
</reference>
<evidence type="ECO:0008006" key="4">
    <source>
        <dbReference type="Google" id="ProtNLM"/>
    </source>
</evidence>
<gene>
    <name evidence="2" type="ORF">ACFPET_20405</name>
</gene>
<evidence type="ECO:0000256" key="1">
    <source>
        <dbReference type="SAM" id="Phobius"/>
    </source>
</evidence>
<organism evidence="2 3">
    <name type="scientific">Salininema proteolyticum</name>
    <dbReference type="NCBI Taxonomy" id="1607685"/>
    <lineage>
        <taxon>Bacteria</taxon>
        <taxon>Bacillati</taxon>
        <taxon>Actinomycetota</taxon>
        <taxon>Actinomycetes</taxon>
        <taxon>Glycomycetales</taxon>
        <taxon>Glycomycetaceae</taxon>
        <taxon>Salininema</taxon>
    </lineage>
</organism>
<keyword evidence="3" id="KW-1185">Reference proteome</keyword>
<feature type="transmembrane region" description="Helical" evidence="1">
    <location>
        <begin position="112"/>
        <end position="133"/>
    </location>
</feature>
<name>A0ABV8U4I6_9ACTN</name>
<keyword evidence="1" id="KW-1133">Transmembrane helix</keyword>
<accession>A0ABV8U4I6</accession>
<feature type="transmembrane region" description="Helical" evidence="1">
    <location>
        <begin position="21"/>
        <end position="42"/>
    </location>
</feature>
<protein>
    <recommendedName>
        <fullName evidence="4">DUF3267 domain-containing protein</fullName>
    </recommendedName>
</protein>
<dbReference type="EMBL" id="JBHSDK010000035">
    <property type="protein sequence ID" value="MFC4337563.1"/>
    <property type="molecule type" value="Genomic_DNA"/>
</dbReference>
<evidence type="ECO:0000313" key="3">
    <source>
        <dbReference type="Proteomes" id="UP001595823"/>
    </source>
</evidence>
<dbReference type="Proteomes" id="UP001595823">
    <property type="component" value="Unassembled WGS sequence"/>
</dbReference>
<feature type="transmembrane region" description="Helical" evidence="1">
    <location>
        <begin position="54"/>
        <end position="73"/>
    </location>
</feature>
<sequence length="177" mass="18383">MSKASTLPRSEASVVRTALAVVFQVWPVLVFLALILGAALAWAAATGDTSQLPLAWGIALTGFIGLAGSFALHEATHTAVLKRVPTVSAITLARTMLRVSVVPHGYMTGRQAALAAVAGPGACVVVGAVLAASPSTRYLSWWFLGHGVFLLPVFGDGMALLKGLLSWRRPIDLGQPG</sequence>
<evidence type="ECO:0000313" key="2">
    <source>
        <dbReference type="EMBL" id="MFC4337563.1"/>
    </source>
</evidence>